<sequence>MRHFFRCLVMPALVAPKGGKAFPGFHRYWRWVGGLLLCLGFYDHASAQRAVCSASSTTYNFSLPASLDINQSAAVGAVLWTSTDTFAPRVTASCRGSAGDWGGFDFDVTGTLFRRPTQVGGFWVYESNVPGIGYSFATSDVPEGIREWARSPKNIKVMGGEITGRLRLVKTGVIAAGRLTLNAQWKRYDIGASNPTTHFATFRFGSSNLNVTPGGGTCILSASSRNVDLGRATLSSMALGGTAGEFPVSVFLRGCSVNSVSMSLRPSTAVSGTACDGRMTNAGSARGIGISLSRNTGAGFTPVCWSRAFTPHNSSGPREQRYEFLASMIRLQQNASAGTVHGFVTVNVTYQ</sequence>
<comment type="caution">
    <text evidence="2">The sequence shown here is derived from an EMBL/GenBank/DDBJ whole genome shotgun (WGS) entry which is preliminary data.</text>
</comment>
<evidence type="ECO:0000313" key="2">
    <source>
        <dbReference type="EMBL" id="MFJ3048310.1"/>
    </source>
</evidence>
<dbReference type="Gene3D" id="2.60.40.1090">
    <property type="entry name" value="Fimbrial-type adhesion domain"/>
    <property type="match status" value="1"/>
</dbReference>
<reference evidence="2 3" key="1">
    <citation type="submission" date="2024-10" db="EMBL/GenBank/DDBJ databases">
        <title>The Natural Products Discovery Center: Release of the First 8490 Sequenced Strains for Exploring Actinobacteria Biosynthetic Diversity.</title>
        <authorList>
            <person name="Kalkreuter E."/>
            <person name="Kautsar S.A."/>
            <person name="Yang D."/>
            <person name="Bader C.D."/>
            <person name="Teijaro C.N."/>
            <person name="Fluegel L."/>
            <person name="Davis C.M."/>
            <person name="Simpson J.R."/>
            <person name="Lauterbach L."/>
            <person name="Steele A.D."/>
            <person name="Gui C."/>
            <person name="Meng S."/>
            <person name="Li G."/>
            <person name="Viehrig K."/>
            <person name="Ye F."/>
            <person name="Su P."/>
            <person name="Kiefer A.F."/>
            <person name="Nichols A."/>
            <person name="Cepeda A.J."/>
            <person name="Yan W."/>
            <person name="Fan B."/>
            <person name="Jiang Y."/>
            <person name="Adhikari A."/>
            <person name="Zheng C.-J."/>
            <person name="Schuster L."/>
            <person name="Cowan T.M."/>
            <person name="Smanski M.J."/>
            <person name="Chevrette M.G."/>
            <person name="De Carvalho L.P.S."/>
            <person name="Shen B."/>
        </authorList>
    </citation>
    <scope>NUCLEOTIDE SEQUENCE [LARGE SCALE GENOMIC DNA]</scope>
    <source>
        <strain evidence="2 3">NPDC087045</strain>
    </source>
</reference>
<dbReference type="Pfam" id="PF00419">
    <property type="entry name" value="Fimbrial"/>
    <property type="match status" value="1"/>
</dbReference>
<gene>
    <name evidence="2" type="ORF">ACIPEN_20955</name>
</gene>
<name>A0ABW8F4T4_9BURK</name>
<feature type="domain" description="Fimbrial-type adhesion" evidence="1">
    <location>
        <begin position="216"/>
        <end position="351"/>
    </location>
</feature>
<dbReference type="SUPFAM" id="SSF49401">
    <property type="entry name" value="Bacterial adhesins"/>
    <property type="match status" value="1"/>
</dbReference>
<proteinExistence type="predicted"/>
<evidence type="ECO:0000259" key="1">
    <source>
        <dbReference type="Pfam" id="PF00419"/>
    </source>
</evidence>
<dbReference type="InterPro" id="IPR008966">
    <property type="entry name" value="Adhesion_dom_sf"/>
</dbReference>
<keyword evidence="3" id="KW-1185">Reference proteome</keyword>
<organism evidence="2 3">
    <name type="scientific">Herbaspirillum chlorophenolicum</name>
    <dbReference type="NCBI Taxonomy" id="211589"/>
    <lineage>
        <taxon>Bacteria</taxon>
        <taxon>Pseudomonadati</taxon>
        <taxon>Pseudomonadota</taxon>
        <taxon>Betaproteobacteria</taxon>
        <taxon>Burkholderiales</taxon>
        <taxon>Oxalobacteraceae</taxon>
        <taxon>Herbaspirillum</taxon>
    </lineage>
</organism>
<accession>A0ABW8F4T4</accession>
<dbReference type="RefSeq" id="WP_402703268.1">
    <property type="nucleotide sequence ID" value="NZ_JBIUZV010000017.1"/>
</dbReference>
<dbReference type="InterPro" id="IPR036937">
    <property type="entry name" value="Adhesion_dom_fimbrial_sf"/>
</dbReference>
<evidence type="ECO:0000313" key="3">
    <source>
        <dbReference type="Proteomes" id="UP001617427"/>
    </source>
</evidence>
<dbReference type="Proteomes" id="UP001617427">
    <property type="component" value="Unassembled WGS sequence"/>
</dbReference>
<dbReference type="Gene3D" id="2.60.40.3310">
    <property type="match status" value="1"/>
</dbReference>
<dbReference type="InterPro" id="IPR000259">
    <property type="entry name" value="Adhesion_dom_fimbrial"/>
</dbReference>
<protein>
    <submittedName>
        <fullName evidence="2">Fimbrial protein</fullName>
    </submittedName>
</protein>
<dbReference type="EMBL" id="JBIUZV010000017">
    <property type="protein sequence ID" value="MFJ3048310.1"/>
    <property type="molecule type" value="Genomic_DNA"/>
</dbReference>